<gene>
    <name evidence="4" type="ORF">PBRA_004436</name>
    <name evidence="5" type="ORF">PLBR_LOCUS7190</name>
</gene>
<dbReference type="Proteomes" id="UP000290189">
    <property type="component" value="Unassembled WGS sequence"/>
</dbReference>
<dbReference type="Pfam" id="PF05347">
    <property type="entry name" value="Complex1_LYR"/>
    <property type="match status" value="1"/>
</dbReference>
<evidence type="ECO:0000313" key="6">
    <source>
        <dbReference type="Proteomes" id="UP000039324"/>
    </source>
</evidence>
<evidence type="ECO:0000313" key="7">
    <source>
        <dbReference type="Proteomes" id="UP000290189"/>
    </source>
</evidence>
<dbReference type="GO" id="GO:0005739">
    <property type="term" value="C:mitochondrion"/>
    <property type="evidence" value="ECO:0007669"/>
    <property type="project" value="UniProtKB-SubCell"/>
</dbReference>
<evidence type="ECO:0000259" key="3">
    <source>
        <dbReference type="Pfam" id="PF05347"/>
    </source>
</evidence>
<sequence>MASRREVLQLYRQILRKAQRFPSVGRDRLVQSIKDEFHENKNEADPTRLKNQLATARDGLDKLNMYESMTSGNASDWKLDLK</sequence>
<evidence type="ECO:0000313" key="4">
    <source>
        <dbReference type="EMBL" id="CEO95723.1"/>
    </source>
</evidence>
<reference evidence="5 7" key="2">
    <citation type="submission" date="2018-03" db="EMBL/GenBank/DDBJ databases">
        <authorList>
            <person name="Fogelqvist J."/>
        </authorList>
    </citation>
    <scope>NUCLEOTIDE SEQUENCE [LARGE SCALE GENOMIC DNA]</scope>
</reference>
<proteinExistence type="predicted"/>
<keyword evidence="6" id="KW-1185">Reference proteome</keyword>
<dbReference type="InterPro" id="IPR008011">
    <property type="entry name" value="Complex1_LYR_dom"/>
</dbReference>
<reference evidence="4" key="1">
    <citation type="submission" date="2015-02" db="EMBL/GenBank/DDBJ databases">
        <authorList>
            <person name="Chooi Y.-H."/>
        </authorList>
    </citation>
    <scope>NUCLEOTIDE SEQUENCE [LARGE SCALE GENOMIC DNA]</scope>
    <source>
        <strain evidence="4">E3</strain>
    </source>
</reference>
<accession>A0A0G4IKL5</accession>
<dbReference type="OMA" id="EKDPFGQ"/>
<name>A0A0G4IKL5_PLABS</name>
<evidence type="ECO:0000313" key="5">
    <source>
        <dbReference type="EMBL" id="SPQ99975.1"/>
    </source>
</evidence>
<keyword evidence="2 5" id="KW-0496">Mitochondrion</keyword>
<dbReference type="AlphaFoldDB" id="A0A0G4IKL5"/>
<dbReference type="PANTHER" id="PTHR13675:SF0">
    <property type="entry name" value="LYR MOTIF-CONTAINING PROTEIN 2"/>
    <property type="match status" value="1"/>
</dbReference>
<evidence type="ECO:0000256" key="2">
    <source>
        <dbReference type="ARBA" id="ARBA00023128"/>
    </source>
</evidence>
<protein>
    <recommendedName>
        <fullName evidence="3">Complex 1 LYR protein domain-containing protein</fullName>
    </recommendedName>
</protein>
<comment type="subcellular location">
    <subcellularLocation>
        <location evidence="1">Mitochondrion</location>
    </subcellularLocation>
</comment>
<organism evidence="4 6">
    <name type="scientific">Plasmodiophora brassicae</name>
    <name type="common">Clubroot disease agent</name>
    <dbReference type="NCBI Taxonomy" id="37360"/>
    <lineage>
        <taxon>Eukaryota</taxon>
        <taxon>Sar</taxon>
        <taxon>Rhizaria</taxon>
        <taxon>Endomyxa</taxon>
        <taxon>Phytomyxea</taxon>
        <taxon>Plasmodiophorida</taxon>
        <taxon>Plasmodiophoridae</taxon>
        <taxon>Plasmodiophora</taxon>
    </lineage>
</organism>
<dbReference type="Proteomes" id="UP000039324">
    <property type="component" value="Unassembled WGS sequence"/>
</dbReference>
<dbReference type="PANTHER" id="PTHR13675">
    <property type="entry name" value="LYR MOTIF-CONTAINING PROTEIN 2"/>
    <property type="match status" value="1"/>
</dbReference>
<dbReference type="OrthoDB" id="275715at2759"/>
<geneLocation type="mitochondrion" evidence="5"/>
<dbReference type="EMBL" id="OVEO01000013">
    <property type="protein sequence ID" value="SPQ99975.1"/>
    <property type="molecule type" value="Genomic_DNA"/>
</dbReference>
<feature type="domain" description="Complex 1 LYR protein" evidence="3">
    <location>
        <begin position="5"/>
        <end position="61"/>
    </location>
</feature>
<evidence type="ECO:0000256" key="1">
    <source>
        <dbReference type="ARBA" id="ARBA00004173"/>
    </source>
</evidence>
<dbReference type="EMBL" id="CDSF01000035">
    <property type="protein sequence ID" value="CEO95723.1"/>
    <property type="molecule type" value="Genomic_DNA"/>
</dbReference>
<dbReference type="CDD" id="cd20251">
    <property type="entry name" value="Complex1_LYR_SF"/>
    <property type="match status" value="1"/>
</dbReference>